<evidence type="ECO:0000313" key="11">
    <source>
        <dbReference type="EMBL" id="SDF92164.1"/>
    </source>
</evidence>
<feature type="site" description="Important for catalytic activity" evidence="9">
    <location>
        <position position="114"/>
    </location>
</feature>
<evidence type="ECO:0000256" key="7">
    <source>
        <dbReference type="ARBA" id="ARBA00023268"/>
    </source>
</evidence>
<evidence type="ECO:0000256" key="9">
    <source>
        <dbReference type="HAMAP-Rule" id="MF_00956"/>
    </source>
</evidence>
<feature type="active site" description="Proton donor/acceptor" evidence="9">
    <location>
        <position position="141"/>
    </location>
</feature>
<dbReference type="GO" id="GO:0070401">
    <property type="term" value="F:NADP+ binding"/>
    <property type="evidence" value="ECO:0007669"/>
    <property type="project" value="UniProtKB-UniRule"/>
</dbReference>
<feature type="binding site" evidence="9">
    <location>
        <position position="214"/>
    </location>
    <ligand>
        <name>substrate</name>
    </ligand>
</feature>
<feature type="binding site" evidence="9">
    <location>
        <begin position="110"/>
        <end position="113"/>
    </location>
    <ligand>
        <name>NADP(+)</name>
        <dbReference type="ChEBI" id="CHEBI:58349"/>
    </ligand>
</feature>
<dbReference type="InterPro" id="IPR036291">
    <property type="entry name" value="NAD(P)-bd_dom_sf"/>
</dbReference>
<feature type="binding site" evidence="9">
    <location>
        <position position="184"/>
    </location>
    <ligand>
        <name>NADP(+)</name>
        <dbReference type="ChEBI" id="CHEBI:58349"/>
    </ligand>
</feature>
<evidence type="ECO:0000256" key="4">
    <source>
        <dbReference type="ARBA" id="ARBA00022857"/>
    </source>
</evidence>
<dbReference type="Pfam" id="PF01370">
    <property type="entry name" value="Epimerase"/>
    <property type="match status" value="1"/>
</dbReference>
<keyword evidence="6 9" id="KW-0413">Isomerase</keyword>
<feature type="binding site" evidence="9">
    <location>
        <position position="145"/>
    </location>
    <ligand>
        <name>NADP(+)</name>
        <dbReference type="ChEBI" id="CHEBI:58349"/>
    </ligand>
</feature>
<evidence type="ECO:0000313" key="12">
    <source>
        <dbReference type="Proteomes" id="UP000199355"/>
    </source>
</evidence>
<comment type="function">
    <text evidence="9">Catalyzes the two-step NADP-dependent conversion of GDP-4-dehydro-6-deoxy-D-mannose to GDP-fucose, involving an epimerase and a reductase reaction.</text>
</comment>
<dbReference type="AlphaFoldDB" id="A0A1G7Q0Y8"/>
<proteinExistence type="inferred from homology"/>
<dbReference type="SUPFAM" id="SSF51735">
    <property type="entry name" value="NAD(P)-binding Rossmann-fold domains"/>
    <property type="match status" value="1"/>
</dbReference>
<dbReference type="HAMAP" id="MF_00956">
    <property type="entry name" value="GDP_fucose_synth"/>
    <property type="match status" value="1"/>
</dbReference>
<dbReference type="PANTHER" id="PTHR43238:SF1">
    <property type="entry name" value="GDP-L-FUCOSE SYNTHASE"/>
    <property type="match status" value="1"/>
</dbReference>
<feature type="domain" description="NAD-dependent epimerase/dehydratase" evidence="10">
    <location>
        <begin position="11"/>
        <end position="242"/>
    </location>
</feature>
<dbReference type="GO" id="GO:0050577">
    <property type="term" value="F:GDP-L-fucose synthase activity"/>
    <property type="evidence" value="ECO:0007669"/>
    <property type="project" value="UniProtKB-UniRule"/>
</dbReference>
<keyword evidence="5 9" id="KW-0560">Oxidoreductase</keyword>
<dbReference type="InterPro" id="IPR001509">
    <property type="entry name" value="Epimerase_deHydtase"/>
</dbReference>
<comment type="similarity">
    <text evidence="2 9">Belongs to the NAD(P)-dependent epimerase/dehydratase family. Fucose synthase subfamily.</text>
</comment>
<evidence type="ECO:0000256" key="8">
    <source>
        <dbReference type="ARBA" id="ARBA00051935"/>
    </source>
</evidence>
<dbReference type="EMBL" id="FNBX01000018">
    <property type="protein sequence ID" value="SDF92164.1"/>
    <property type="molecule type" value="Genomic_DNA"/>
</dbReference>
<dbReference type="Gene3D" id="3.40.50.720">
    <property type="entry name" value="NAD(P)-binding Rossmann-like Domain"/>
    <property type="match status" value="1"/>
</dbReference>
<dbReference type="InterPro" id="IPR028614">
    <property type="entry name" value="GDP_fucose/colitose_synth"/>
</dbReference>
<feature type="binding site" evidence="9">
    <location>
        <position position="274"/>
    </location>
    <ligand>
        <name>substrate</name>
    </ligand>
</feature>
<evidence type="ECO:0000256" key="5">
    <source>
        <dbReference type="ARBA" id="ARBA00023002"/>
    </source>
</evidence>
<accession>A0A1G7Q0Y8</accession>
<evidence type="ECO:0000256" key="2">
    <source>
        <dbReference type="ARBA" id="ARBA00005959"/>
    </source>
</evidence>
<feature type="binding site" evidence="9">
    <location>
        <begin position="168"/>
        <end position="171"/>
    </location>
    <ligand>
        <name>NADP(+)</name>
        <dbReference type="ChEBI" id="CHEBI:58349"/>
    </ligand>
</feature>
<organism evidence="11 12">
    <name type="scientific">Desulfovibrio legallii</name>
    <dbReference type="NCBI Taxonomy" id="571438"/>
    <lineage>
        <taxon>Bacteria</taxon>
        <taxon>Pseudomonadati</taxon>
        <taxon>Thermodesulfobacteriota</taxon>
        <taxon>Desulfovibrionia</taxon>
        <taxon>Desulfovibrionales</taxon>
        <taxon>Desulfovibrionaceae</taxon>
        <taxon>Desulfovibrio</taxon>
    </lineage>
</organism>
<evidence type="ECO:0000256" key="6">
    <source>
        <dbReference type="ARBA" id="ARBA00023235"/>
    </source>
</evidence>
<evidence type="ECO:0000256" key="1">
    <source>
        <dbReference type="ARBA" id="ARBA00004883"/>
    </source>
</evidence>
<feature type="binding site" evidence="9">
    <location>
        <begin position="15"/>
        <end position="21"/>
    </location>
    <ligand>
        <name>NADP(+)</name>
        <dbReference type="ChEBI" id="CHEBI:58349"/>
    </ligand>
</feature>
<sequence>MSSAVDKNARIYVAGHRGLVGSALCRALNRAGYARLLTRTHAELDLCDQAAVAAFFAAQRPDVVILAAAKVGGIKANAAYPAEFIHQNLQIQNNVIHSAWRNGCQKLLFLGSSCIYPKLCPQPIKEEYLLTGPLEPTNDAYALAKIAGIKMCQAYRRQYGFDAISAMPTNLYGPGDNYHPENSHVVPALIRRFHEAKAAGAAAVAIWGTGTPLREFLYVDDMAEACVFLLENYSDFEQVNVGCQKECTILDLARRVAQVVGYQGSIVTDPSKPDGTPRKLLDCGKLFAMGWRPRVGLEEGLRAAYGDFCARNGAGAAC</sequence>
<dbReference type="CDD" id="cd05239">
    <property type="entry name" value="GDP_FS_SDR_e"/>
    <property type="match status" value="1"/>
</dbReference>
<gene>
    <name evidence="9" type="primary">fcl</name>
    <name evidence="11" type="ORF">SAMN05192586_11848</name>
</gene>
<dbReference type="UniPathway" id="UPA00128">
    <property type="reaction ID" value="UER00191"/>
</dbReference>
<feature type="site" description="Important for catalytic activity" evidence="9">
    <location>
        <position position="112"/>
    </location>
</feature>
<dbReference type="EC" id="1.1.1.271" evidence="3 9"/>
<keyword evidence="12" id="KW-1185">Reference proteome</keyword>
<comment type="catalytic activity">
    <reaction evidence="8 9">
        <text>GDP-beta-L-fucose + NADP(+) = GDP-4-dehydro-alpha-D-rhamnose + NADPH + H(+)</text>
        <dbReference type="Rhea" id="RHEA:18885"/>
        <dbReference type="ChEBI" id="CHEBI:15378"/>
        <dbReference type="ChEBI" id="CHEBI:57273"/>
        <dbReference type="ChEBI" id="CHEBI:57783"/>
        <dbReference type="ChEBI" id="CHEBI:57964"/>
        <dbReference type="ChEBI" id="CHEBI:58349"/>
        <dbReference type="EC" id="1.1.1.271"/>
    </reaction>
</comment>
<dbReference type="GO" id="GO:0042351">
    <property type="term" value="P:'de novo' GDP-L-fucose biosynthetic process"/>
    <property type="evidence" value="ECO:0007669"/>
    <property type="project" value="UniProtKB-UniRule"/>
</dbReference>
<dbReference type="FunFam" id="3.40.50.720:FF:000101">
    <property type="entry name" value="GDP-L-fucose synthase"/>
    <property type="match status" value="1"/>
</dbReference>
<name>A0A1G7Q0Y8_9BACT</name>
<feature type="binding site" evidence="9">
    <location>
        <position position="192"/>
    </location>
    <ligand>
        <name>substrate</name>
    </ligand>
</feature>
<evidence type="ECO:0000256" key="3">
    <source>
        <dbReference type="ARBA" id="ARBA00012371"/>
    </source>
</evidence>
<keyword evidence="7 9" id="KW-0511">Multifunctional enzyme</keyword>
<dbReference type="Proteomes" id="UP000199355">
    <property type="component" value="Unassembled WGS sequence"/>
</dbReference>
<evidence type="ECO:0000259" key="10">
    <source>
        <dbReference type="Pfam" id="PF01370"/>
    </source>
</evidence>
<comment type="pathway">
    <text evidence="1 9">Nucleotide-sugar biosynthesis; GDP-L-fucose biosynthesis via de novo pathway; GDP-L-fucose from GDP-alpha-D-mannose: step 2/2.</text>
</comment>
<dbReference type="GO" id="GO:0016853">
    <property type="term" value="F:isomerase activity"/>
    <property type="evidence" value="ECO:0007669"/>
    <property type="project" value="UniProtKB-KW"/>
</dbReference>
<keyword evidence="4 9" id="KW-0521">NADP</keyword>
<dbReference type="STRING" id="571438.SAMN05192586_11848"/>
<feature type="binding site" evidence="9">
    <location>
        <position position="207"/>
    </location>
    <ligand>
        <name>substrate</name>
    </ligand>
</feature>
<dbReference type="Gene3D" id="3.90.25.10">
    <property type="entry name" value="UDP-galactose 4-epimerase, domain 1"/>
    <property type="match status" value="1"/>
</dbReference>
<dbReference type="PANTHER" id="PTHR43238">
    <property type="entry name" value="GDP-L-FUCOSE SYNTHASE"/>
    <property type="match status" value="1"/>
</dbReference>
<reference evidence="12" key="1">
    <citation type="submission" date="2016-10" db="EMBL/GenBank/DDBJ databases">
        <authorList>
            <person name="Varghese N."/>
            <person name="Submissions S."/>
        </authorList>
    </citation>
    <scope>NUCLEOTIDE SEQUENCE [LARGE SCALE GENOMIC DNA]</scope>
    <source>
        <strain evidence="12">KHC7</strain>
    </source>
</reference>
<protein>
    <recommendedName>
        <fullName evidence="3 9">GDP-L-fucose synthase</fullName>
        <ecNumber evidence="3 9">1.1.1.271</ecNumber>
    </recommendedName>
    <alternativeName>
        <fullName evidence="9">GDP-4-keto-6-deoxy-D-mannose-3,5-epimerase-4-reductase</fullName>
    </alternativeName>
</protein>